<evidence type="ECO:0000313" key="4">
    <source>
        <dbReference type="Proteomes" id="UP000799424"/>
    </source>
</evidence>
<feature type="compositionally biased region" description="Acidic residues" evidence="1">
    <location>
        <begin position="972"/>
        <end position="981"/>
    </location>
</feature>
<dbReference type="OrthoDB" id="10042665at2759"/>
<dbReference type="Pfam" id="PF00004">
    <property type="entry name" value="AAA"/>
    <property type="match status" value="1"/>
</dbReference>
<feature type="region of interest" description="Disordered" evidence="1">
    <location>
        <begin position="1"/>
        <end position="40"/>
    </location>
</feature>
<dbReference type="GO" id="GO:0016887">
    <property type="term" value="F:ATP hydrolysis activity"/>
    <property type="evidence" value="ECO:0007669"/>
    <property type="project" value="InterPro"/>
</dbReference>
<reference evidence="3" key="1">
    <citation type="journal article" date="2020" name="Stud. Mycol.">
        <title>101 Dothideomycetes genomes: a test case for predicting lifestyles and emergence of pathogens.</title>
        <authorList>
            <person name="Haridas S."/>
            <person name="Albert R."/>
            <person name="Binder M."/>
            <person name="Bloem J."/>
            <person name="Labutti K."/>
            <person name="Salamov A."/>
            <person name="Andreopoulos B."/>
            <person name="Baker S."/>
            <person name="Barry K."/>
            <person name="Bills G."/>
            <person name="Bluhm B."/>
            <person name="Cannon C."/>
            <person name="Castanera R."/>
            <person name="Culley D."/>
            <person name="Daum C."/>
            <person name="Ezra D."/>
            <person name="Gonzalez J."/>
            <person name="Henrissat B."/>
            <person name="Kuo A."/>
            <person name="Liang C."/>
            <person name="Lipzen A."/>
            <person name="Lutzoni F."/>
            <person name="Magnuson J."/>
            <person name="Mondo S."/>
            <person name="Nolan M."/>
            <person name="Ohm R."/>
            <person name="Pangilinan J."/>
            <person name="Park H.-J."/>
            <person name="Ramirez L."/>
            <person name="Alfaro M."/>
            <person name="Sun H."/>
            <person name="Tritt A."/>
            <person name="Yoshinaga Y."/>
            <person name="Zwiers L.-H."/>
            <person name="Turgeon B."/>
            <person name="Goodwin S."/>
            <person name="Spatafora J."/>
            <person name="Crous P."/>
            <person name="Grigoriev I."/>
        </authorList>
    </citation>
    <scope>NUCLEOTIDE SEQUENCE</scope>
    <source>
        <strain evidence="3">CBS 113818</strain>
    </source>
</reference>
<dbReference type="GO" id="GO:0005524">
    <property type="term" value="F:ATP binding"/>
    <property type="evidence" value="ECO:0007669"/>
    <property type="project" value="InterPro"/>
</dbReference>
<feature type="compositionally biased region" description="Pro residues" evidence="1">
    <location>
        <begin position="1"/>
        <end position="23"/>
    </location>
</feature>
<dbReference type="SUPFAM" id="SSF52540">
    <property type="entry name" value="P-loop containing nucleoside triphosphate hydrolases"/>
    <property type="match status" value="1"/>
</dbReference>
<feature type="compositionally biased region" description="Basic residues" evidence="1">
    <location>
        <begin position="932"/>
        <end position="946"/>
    </location>
</feature>
<dbReference type="InterPro" id="IPR054289">
    <property type="entry name" value="DUF7025"/>
</dbReference>
<feature type="compositionally biased region" description="Basic and acidic residues" evidence="1">
    <location>
        <begin position="921"/>
        <end position="931"/>
    </location>
</feature>
<protein>
    <recommendedName>
        <fullName evidence="2">AAA+ ATPase domain-containing protein</fullName>
    </recommendedName>
</protein>
<dbReference type="InterPro" id="IPR003959">
    <property type="entry name" value="ATPase_AAA_core"/>
</dbReference>
<proteinExistence type="predicted"/>
<feature type="compositionally biased region" description="Polar residues" evidence="1">
    <location>
        <begin position="910"/>
        <end position="920"/>
    </location>
</feature>
<dbReference type="InterPro" id="IPR056599">
    <property type="entry name" value="AAA_lid_fung"/>
</dbReference>
<gene>
    <name evidence="3" type="ORF">CC86DRAFT_399738</name>
</gene>
<dbReference type="SMART" id="SM00382">
    <property type="entry name" value="AAA"/>
    <property type="match status" value="1"/>
</dbReference>
<feature type="compositionally biased region" description="Acidic residues" evidence="1">
    <location>
        <begin position="951"/>
        <end position="962"/>
    </location>
</feature>
<accession>A0A6A7AKG1</accession>
<feature type="domain" description="AAA+ ATPase" evidence="2">
    <location>
        <begin position="671"/>
        <end position="798"/>
    </location>
</feature>
<organism evidence="3 4">
    <name type="scientific">Ophiobolus disseminans</name>
    <dbReference type="NCBI Taxonomy" id="1469910"/>
    <lineage>
        <taxon>Eukaryota</taxon>
        <taxon>Fungi</taxon>
        <taxon>Dikarya</taxon>
        <taxon>Ascomycota</taxon>
        <taxon>Pezizomycotina</taxon>
        <taxon>Dothideomycetes</taxon>
        <taxon>Pleosporomycetidae</taxon>
        <taxon>Pleosporales</taxon>
        <taxon>Pleosporineae</taxon>
        <taxon>Phaeosphaeriaceae</taxon>
        <taxon>Ophiobolus</taxon>
    </lineage>
</organism>
<keyword evidence="4" id="KW-1185">Reference proteome</keyword>
<dbReference type="CDD" id="cd19481">
    <property type="entry name" value="RecA-like_protease"/>
    <property type="match status" value="1"/>
</dbReference>
<dbReference type="PANTHER" id="PTHR46411:SF3">
    <property type="entry name" value="AAA+ ATPASE DOMAIN-CONTAINING PROTEIN"/>
    <property type="match status" value="1"/>
</dbReference>
<feature type="region of interest" description="Disordered" evidence="1">
    <location>
        <begin position="910"/>
        <end position="998"/>
    </location>
</feature>
<dbReference type="SUPFAM" id="SSF101447">
    <property type="entry name" value="Formin homology 2 domain (FH2 domain)"/>
    <property type="match status" value="1"/>
</dbReference>
<dbReference type="Pfam" id="PF22942">
    <property type="entry name" value="DUF7025"/>
    <property type="match status" value="1"/>
</dbReference>
<dbReference type="Pfam" id="PF23232">
    <property type="entry name" value="AAA_lid_13"/>
    <property type="match status" value="1"/>
</dbReference>
<evidence type="ECO:0000313" key="3">
    <source>
        <dbReference type="EMBL" id="KAF2833085.1"/>
    </source>
</evidence>
<dbReference type="InterPro" id="IPR003593">
    <property type="entry name" value="AAA+_ATPase"/>
</dbReference>
<dbReference type="EMBL" id="MU006216">
    <property type="protein sequence ID" value="KAF2833085.1"/>
    <property type="molecule type" value="Genomic_DNA"/>
</dbReference>
<evidence type="ECO:0000259" key="2">
    <source>
        <dbReference type="SMART" id="SM00382"/>
    </source>
</evidence>
<dbReference type="PANTHER" id="PTHR46411">
    <property type="entry name" value="FAMILY ATPASE, PUTATIVE-RELATED"/>
    <property type="match status" value="1"/>
</dbReference>
<feature type="region of interest" description="Disordered" evidence="1">
    <location>
        <begin position="63"/>
        <end position="89"/>
    </location>
</feature>
<feature type="region of interest" description="Disordered" evidence="1">
    <location>
        <begin position="154"/>
        <end position="327"/>
    </location>
</feature>
<sequence length="1098" mass="123205">MHPPPPPPPPASRPPPPPPPPPSKDAELTSFPPPPPLPTFDMRVARMGSLHFKQKATSSAIEVLHEEPRITVHNRSKDPASKESSLPEAKKIRVRSHELLELLETIGRKQGYNVTLTMFDSEVPFVFYHPFKLFAGIEPEIRAKLAELEDEIAVEEAKTPPQEAREKDRELTEEVRDGVAEETKEEVAVKTEEEKTEKVKEEGIEKIKEEVSVKTKEEETEKEKEEETEKEKEEETEKEKEEETEKEKEEETEKAKEEEAGKAKEKEPEKSKEVGDLTEKSVEETTSTPDGQDTDLAETPCSVCGRGPEKTATNKDSSEEPASPLVRKKRESQLLKLLVEVLDTDLKPMFDLRRDIKDHTLTHIAFQDLWHLFELGQDVMTSDSHPQVYRVIRWTGGRPDFQSRAHDLSNTRSEPRSSTFIVDVVYYDFDGSLYSPVHQTFAIRKYDGERAISNLSVFPLAFEPDHKIIREELVARGKKWLQLARIGYWTHKSYKGPTVGDEPIEVDSQIIVDMKAGMLAFEPNGLPTGGLNLTPHNRGETQAEDTGPFDYSERDDIHQDHDLDLRLESVYLDKHRSWLVPTAEPGDIDDDDKILLPPRVYAFALRLRKFVRLDVNRIEEVTYTSGFDALVLPDGHKETVRALVANHARGPINQAASSADHGMDLVRGKGDGLVILLHGAPGVGKTSTAECVADSTKRPLYPITCGDIGDTAADVQANLDGNFGWAHKWGCVLLLDEADIFLQKRDKNNITRNSIVSVFLRTLEYYSGILILTTNRVGTFDPAFRSRIHVSLYYPPLKKDATMQIWKMHLNRALELKAKDMKVNTKEILKFAKEHYYELKKSGAGTWNGRQIRNAFQTAIALAEFRATEETEKDGSTHKQRVELGKKHFNTVAQASKDFDMYLKHTLGGQNEADQAQNEQTRIDDFQDRHESKSRRGKASSKKKSKKASDSEESENDSEASEDSSFGKDQGSESESESEEEPPPRKSRKKQSMGRITVPVRCRGAGTYTLKLEHPISNIANVVTYGGGNEMYTSGGQGQPYQNCFAWVVPNSKWTGAAFHVSMTAGMPNAQVVVTLYTAAPGTSMPAAYDSGSSCAVM</sequence>
<name>A0A6A7AKG1_9PLEO</name>
<evidence type="ECO:0000256" key="1">
    <source>
        <dbReference type="SAM" id="MobiDB-lite"/>
    </source>
</evidence>
<dbReference type="Proteomes" id="UP000799424">
    <property type="component" value="Unassembled WGS sequence"/>
</dbReference>
<feature type="compositionally biased region" description="Basic and acidic residues" evidence="1">
    <location>
        <begin position="155"/>
        <end position="283"/>
    </location>
</feature>
<dbReference type="InterPro" id="IPR027417">
    <property type="entry name" value="P-loop_NTPase"/>
</dbReference>
<feature type="compositionally biased region" description="Basic and acidic residues" evidence="1">
    <location>
        <begin position="63"/>
        <end position="81"/>
    </location>
</feature>
<dbReference type="Gene3D" id="3.40.50.300">
    <property type="entry name" value="P-loop containing nucleotide triphosphate hydrolases"/>
    <property type="match status" value="1"/>
</dbReference>
<feature type="compositionally biased region" description="Basic and acidic residues" evidence="1">
    <location>
        <begin position="307"/>
        <end position="318"/>
    </location>
</feature>
<dbReference type="AlphaFoldDB" id="A0A6A7AKG1"/>